<dbReference type="RefSeq" id="XP_032805987.1">
    <property type="nucleotide sequence ID" value="XM_032950096.1"/>
</dbReference>
<dbReference type="Pfam" id="PF02759">
    <property type="entry name" value="RUN"/>
    <property type="match status" value="1"/>
</dbReference>
<evidence type="ECO:0000256" key="1">
    <source>
        <dbReference type="ARBA" id="ARBA00004496"/>
    </source>
</evidence>
<feature type="compositionally biased region" description="Basic and acidic residues" evidence="5">
    <location>
        <begin position="2001"/>
        <end position="2020"/>
    </location>
</feature>
<feature type="compositionally biased region" description="Low complexity" evidence="5">
    <location>
        <begin position="2252"/>
        <end position="2265"/>
    </location>
</feature>
<proteinExistence type="predicted"/>
<dbReference type="Gene3D" id="1.20.58.900">
    <property type="match status" value="1"/>
</dbReference>
<feature type="region of interest" description="Disordered" evidence="5">
    <location>
        <begin position="1038"/>
        <end position="1062"/>
    </location>
</feature>
<feature type="compositionally biased region" description="Basic and acidic residues" evidence="5">
    <location>
        <begin position="1418"/>
        <end position="1430"/>
    </location>
</feature>
<feature type="compositionally biased region" description="Polar residues" evidence="5">
    <location>
        <begin position="739"/>
        <end position="748"/>
    </location>
</feature>
<feature type="region of interest" description="Disordered" evidence="5">
    <location>
        <begin position="187"/>
        <end position="206"/>
    </location>
</feature>
<feature type="compositionally biased region" description="Low complexity" evidence="5">
    <location>
        <begin position="2175"/>
        <end position="2186"/>
    </location>
</feature>
<dbReference type="PANTHER" id="PTHR15591">
    <property type="entry name" value="RUN AND SH3 DOMAIN CONTAINING"/>
    <property type="match status" value="1"/>
</dbReference>
<feature type="region of interest" description="Disordered" evidence="5">
    <location>
        <begin position="898"/>
        <end position="1008"/>
    </location>
</feature>
<feature type="region of interest" description="Disordered" evidence="5">
    <location>
        <begin position="1274"/>
        <end position="1296"/>
    </location>
</feature>
<dbReference type="InterPro" id="IPR037213">
    <property type="entry name" value="Run_dom_sf"/>
</dbReference>
<dbReference type="Proteomes" id="UP001318040">
    <property type="component" value="Chromosome 1"/>
</dbReference>
<feature type="compositionally biased region" description="Basic and acidic residues" evidence="5">
    <location>
        <begin position="618"/>
        <end position="627"/>
    </location>
</feature>
<feature type="compositionally biased region" description="Low complexity" evidence="5">
    <location>
        <begin position="559"/>
        <end position="568"/>
    </location>
</feature>
<feature type="compositionally biased region" description="Basic and acidic residues" evidence="5">
    <location>
        <begin position="1913"/>
        <end position="1937"/>
    </location>
</feature>
<organism evidence="7 9">
    <name type="scientific">Petromyzon marinus</name>
    <name type="common">Sea lamprey</name>
    <dbReference type="NCBI Taxonomy" id="7757"/>
    <lineage>
        <taxon>Eukaryota</taxon>
        <taxon>Metazoa</taxon>
        <taxon>Chordata</taxon>
        <taxon>Craniata</taxon>
        <taxon>Vertebrata</taxon>
        <taxon>Cyclostomata</taxon>
        <taxon>Hyperoartia</taxon>
        <taxon>Petromyzontiformes</taxon>
        <taxon>Petromyzontidae</taxon>
        <taxon>Petromyzon</taxon>
    </lineage>
</organism>
<feature type="region of interest" description="Disordered" evidence="5">
    <location>
        <begin position="264"/>
        <end position="308"/>
    </location>
</feature>
<feature type="domain" description="RUN" evidence="6">
    <location>
        <begin position="1581"/>
        <end position="1725"/>
    </location>
</feature>
<evidence type="ECO:0000313" key="9">
    <source>
        <dbReference type="RefSeq" id="XP_032805968.1"/>
    </source>
</evidence>
<feature type="region of interest" description="Disordered" evidence="5">
    <location>
        <begin position="1088"/>
        <end position="1145"/>
    </location>
</feature>
<feature type="region of interest" description="Disordered" evidence="5">
    <location>
        <begin position="1344"/>
        <end position="1430"/>
    </location>
</feature>
<dbReference type="PROSITE" id="PS50826">
    <property type="entry name" value="RUN"/>
    <property type="match status" value="1"/>
</dbReference>
<evidence type="ECO:0000256" key="3">
    <source>
        <dbReference type="ARBA" id="ARBA00022490"/>
    </source>
</evidence>
<feature type="region of interest" description="Disordered" evidence="5">
    <location>
        <begin position="551"/>
        <end position="577"/>
    </location>
</feature>
<name>A0AAJ7SWM5_PETMA</name>
<feature type="region of interest" description="Disordered" evidence="5">
    <location>
        <begin position="732"/>
        <end position="755"/>
    </location>
</feature>
<feature type="region of interest" description="Disordered" evidence="5">
    <location>
        <begin position="2251"/>
        <end position="2275"/>
    </location>
</feature>
<feature type="compositionally biased region" description="Basic and acidic residues" evidence="5">
    <location>
        <begin position="2193"/>
        <end position="2210"/>
    </location>
</feature>
<keyword evidence="4" id="KW-0597">Phosphoprotein</keyword>
<dbReference type="SMART" id="SM00593">
    <property type="entry name" value="RUN"/>
    <property type="match status" value="1"/>
</dbReference>
<feature type="compositionally biased region" description="Polar residues" evidence="5">
    <location>
        <begin position="1946"/>
        <end position="1957"/>
    </location>
</feature>
<dbReference type="SUPFAM" id="SSF140741">
    <property type="entry name" value="RUN domain-like"/>
    <property type="match status" value="1"/>
</dbReference>
<feature type="region of interest" description="Disordered" evidence="5">
    <location>
        <begin position="482"/>
        <end position="526"/>
    </location>
</feature>
<feature type="compositionally biased region" description="Pro residues" evidence="5">
    <location>
        <begin position="851"/>
        <end position="860"/>
    </location>
</feature>
<dbReference type="GO" id="GO:0031410">
    <property type="term" value="C:cytoplasmic vesicle"/>
    <property type="evidence" value="ECO:0007669"/>
    <property type="project" value="TreeGrafter"/>
</dbReference>
<accession>A0AAJ7SWM5</accession>
<dbReference type="KEGG" id="pmrn:116940340"/>
<feature type="compositionally biased region" description="Polar residues" evidence="5">
    <location>
        <begin position="909"/>
        <end position="929"/>
    </location>
</feature>
<gene>
    <name evidence="8 9 10 11" type="primary">LOC116940340</name>
</gene>
<evidence type="ECO:0000256" key="4">
    <source>
        <dbReference type="ARBA" id="ARBA00022553"/>
    </source>
</evidence>
<evidence type="ECO:0000256" key="2">
    <source>
        <dbReference type="ARBA" id="ARBA00022443"/>
    </source>
</evidence>
<comment type="subcellular location">
    <subcellularLocation>
        <location evidence="1">Cytoplasm</location>
    </subcellularLocation>
</comment>
<dbReference type="InterPro" id="IPR004012">
    <property type="entry name" value="Run_dom"/>
</dbReference>
<feature type="compositionally biased region" description="Polar residues" evidence="5">
    <location>
        <begin position="1375"/>
        <end position="1385"/>
    </location>
</feature>
<evidence type="ECO:0000313" key="8">
    <source>
        <dbReference type="RefSeq" id="XP_032805957.1"/>
    </source>
</evidence>
<dbReference type="InterPro" id="IPR047343">
    <property type="entry name" value="RUSC1_2"/>
</dbReference>
<feature type="region of interest" description="Disordered" evidence="5">
    <location>
        <begin position="685"/>
        <end position="717"/>
    </location>
</feature>
<keyword evidence="3" id="KW-0963">Cytoplasm</keyword>
<keyword evidence="7" id="KW-1185">Reference proteome</keyword>
<feature type="compositionally biased region" description="Polar residues" evidence="5">
    <location>
        <begin position="395"/>
        <end position="407"/>
    </location>
</feature>
<evidence type="ECO:0000256" key="5">
    <source>
        <dbReference type="SAM" id="MobiDB-lite"/>
    </source>
</evidence>
<feature type="compositionally biased region" description="Polar residues" evidence="5">
    <location>
        <begin position="819"/>
        <end position="835"/>
    </location>
</feature>
<feature type="region of interest" description="Disordered" evidence="5">
    <location>
        <begin position="1177"/>
        <end position="1210"/>
    </location>
</feature>
<feature type="region of interest" description="Disordered" evidence="5">
    <location>
        <begin position="1996"/>
        <end position="2144"/>
    </location>
</feature>
<feature type="region of interest" description="Disordered" evidence="5">
    <location>
        <begin position="589"/>
        <end position="659"/>
    </location>
</feature>
<feature type="compositionally biased region" description="Low complexity" evidence="5">
    <location>
        <begin position="44"/>
        <end position="84"/>
    </location>
</feature>
<feature type="compositionally biased region" description="Low complexity" evidence="5">
    <location>
        <begin position="997"/>
        <end position="1007"/>
    </location>
</feature>
<reference evidence="8 9" key="1">
    <citation type="submission" date="2025-04" db="UniProtKB">
        <authorList>
            <consortium name="RefSeq"/>
        </authorList>
    </citation>
    <scope>IDENTIFICATION</scope>
    <source>
        <tissue evidence="8 9">Sperm</tissue>
    </source>
</reference>
<feature type="compositionally biased region" description="Basic and acidic residues" evidence="5">
    <location>
        <begin position="685"/>
        <end position="715"/>
    </location>
</feature>
<sequence length="2275" mass="238536">MASPPKLTGETLIVHHIPLVHCQVPAVRAQGIMGKRAAPFSLTSDLGSQGSVSLSGSRTINSSSNSSSNNSNNSNSSSNNSTNNGDGGHVRGREKAGLSSPCSTAVASLPDGTAQVQDSDSPRLSGPCGTVVQNDPRRMQQSSFHLHNNKNRCMTRWRSLSSQLEGGCGVTIAADGQVTNTSSRARSQVTGNGRAGNRFNRASSCPDGHNGNNVRFKRLSLQCQGKGLSIVRDIDNADVGGYRSRSSLTNELLREAEEMLDNCNESGAEDNAPVEGFEIGGGGTHRDPAERGSRSARAHDNDDDGGCDGDYGGDDADCERNGYASLGDANYEYCENDGPHGGGCGGCGEYECSMCSTRISDGSARTELSDFGGDAPGGRRDVDKGSDGDVGRAPTGSSSSMQWSPLESESFYLDLHSSPCGSQRTGGGGGGSSSSSPSEPFTVRVDRELRSASALDYDADADGNLCGTGDRAAAAAPGGLGAGGGGGAGRAVEESAADDDDGLGVGRASAAAGGRDSPLPGASGSRGEARLVQAMQNYYRLVTVDLSTQSTPSHTAVCSSAESSASSEGPGGAAFGPAEASTEYYLFDRPRAGGEGATPVDEAGGRRSCTSPALARGRFGDAERDGGESQVATQQQRPEEEASGQRVGVEASGKVAEREVPAIDENSVLDSMDFASWAERFKTHPHERDDSLGEGLRCRESPKDSSLKTPTRDDESQMLELTTWSFRSKTSIESRQESLTDSPQSSNGAYREGEKDEDMLRGFDIRPYKHVCGLNTCHSFPRHITPSLRQRSKSYDQSLGRKPLQGIVSFNRLLSCPSELSQGPASQQATPQKRVTSFAKIAQSRKKGGGPSPPPPPPPQCRHSDLASMQITPIDERSSLGNGPYDSAGSACRVTDEAAGGALDGSPSVGRSLSRRSNPFQSEPNLPQSSGGGKVPSSASFTLNGRAVPEYLQTWSPSPPYACPADDTTGSGGEEDGSGGNGGGGALPKGRREEAARAGASAGTRGEVCGECADGQRRDADVMGASGGGRSWALREGHATAGLGTNPGAKTTTPAQYGKEHRPTTLPIQPFILHHHLSRQLAARPFRPARGAPQQPSAALPLAHGQPQPPASDPAGSGGPPPPASAAHGRSAPLGHPGGQLPLQISRPTLTGTRLAALGSSQSLGGSQGSRDVALQQSLGEDGGDGAARLAQRAADARDSGSDSDQWNSDGGAALAVVSAGTARQSLVCECRSRRRWRPPPGAIRPSPLGSLSPIRADLLLLASASPTRATAAAGAGGALLPPQPPPPPRSSSYPPTIATYSCGLALAGDSSAEQSPAGSSVPGRCSSSKLGGFLGNTVAAPAASCASPKKAGGSGGGVFGGETWRPQPLKRSPRFTSLQANSSALGPPQGHSQRAAATTSTARHLAETRWGGSEAPRPLRDGPAAERVGDGGRFHSSCATSRASQGTLIQPASDLEVLWHGRRGCRSSSSPAVRCGSFPHRASSSWASRTRAHTQGPSARPLQAYYSDFCPDYFSMAERPPHEFCLSPDDSDSSTSIDLLEKRALVQTVNSAIDLIVAHFGTTRDPGVKAKLGDSAVSPNVGHLVLKYLCPALSNVLKDGLRPHLLDLIVGRRRNTPWSVVESSTQLGPSTKRLHGLYQHLCQLTELSSQSMRFNAFILGLLNMKSLDFWISYLHNHEGILTTHYLPEGFLAMPSGACAPLVDELVLLLQPLALLPFRLDERFEFASGEQQREQIRQHERLRSQFESLQRSVHSTFQFMRHWSNPTAAGAADATDAAAAVDAAAAAAAVPGEGVVGRTMNELAADAGVRGSYVSPDGGEDRVAAIGLSDRSEKDLEGFDPNQEQSLYSSCQELRDDVVEGDVGREKRSAVAEQRTLPNVSALRDDAEIDKAPNQMVTCAECKHSASGVQSQEAEKPQEGGESRAEHSLVQKEEEHASACGPAAVSNKQPTSSQWQSRNVDWWQQLKESSQIYLTAEREGGGPKFSRWNRPHSFTYVKAGELPEKQISKSAEPHKGHSPDGRNFAQGGKETLPTPDAFRVSREPTRKSGGQDYLKKTPPSDPVAGEKKRGWLGSPPDSDDLDKPLEGGQAVERRRGDVEAPQPPAVLWLGRLFGASPHRQQQQKKNAKDVQTLRSPQINRLPSSWLGLDMSTFGLVPSLPVATETNQATLSPDNGGSVSAGATTGAQSLAARPAHETSPRERGSTDSRVDRVREVTALCHHAAADRGQPSVRRGDVPQATGAVVPGRVLRHAQGGQTGPAPGAAGFVSTMEDSER</sequence>
<keyword evidence="2" id="KW-0728">SH3 domain</keyword>
<feature type="region of interest" description="Disordered" evidence="5">
    <location>
        <begin position="2166"/>
        <end position="2210"/>
    </location>
</feature>
<feature type="compositionally biased region" description="Basic and acidic residues" evidence="5">
    <location>
        <begin position="377"/>
        <end position="390"/>
    </location>
</feature>
<evidence type="ECO:0000313" key="7">
    <source>
        <dbReference type="Proteomes" id="UP001318040"/>
    </source>
</evidence>
<dbReference type="RefSeq" id="XP_032805957.1">
    <property type="nucleotide sequence ID" value="XM_032950066.1"/>
</dbReference>
<dbReference type="FunFam" id="1.20.58.900:FF:000006">
    <property type="entry name" value="RUN and SH3 domain containing 1"/>
    <property type="match status" value="1"/>
</dbReference>
<feature type="region of interest" description="Disordered" evidence="5">
    <location>
        <begin position="364"/>
        <end position="441"/>
    </location>
</feature>
<feature type="region of interest" description="Disordered" evidence="5">
    <location>
        <begin position="819"/>
        <end position="865"/>
    </location>
</feature>
<feature type="region of interest" description="Disordered" evidence="5">
    <location>
        <begin position="1905"/>
        <end position="1957"/>
    </location>
</feature>
<reference evidence="7" key="2">
    <citation type="submission" date="2025-05" db="UniProtKB">
        <authorList>
            <consortium name="RefSeq"/>
        </authorList>
    </citation>
    <scope>NUCLEOTIDE SEQUENCE [LARGE SCALE GENOMIC DNA]</scope>
</reference>
<dbReference type="PANTHER" id="PTHR15591:SF14">
    <property type="entry name" value="AP-4 COMPLEX ACCESSORY SUBUNIT RUSC2"/>
    <property type="match status" value="1"/>
</dbReference>
<evidence type="ECO:0000259" key="6">
    <source>
        <dbReference type="PROSITE" id="PS50826"/>
    </source>
</evidence>
<feature type="compositionally biased region" description="Basic and acidic residues" evidence="5">
    <location>
        <begin position="2081"/>
        <end position="2098"/>
    </location>
</feature>
<feature type="compositionally biased region" description="Low complexity" evidence="5">
    <location>
        <begin position="1088"/>
        <end position="1103"/>
    </location>
</feature>
<dbReference type="RefSeq" id="XP_032805968.1">
    <property type="nucleotide sequence ID" value="XM_032950077.1"/>
</dbReference>
<feature type="region of interest" description="Disordered" evidence="5">
    <location>
        <begin position="44"/>
        <end position="136"/>
    </location>
</feature>
<feature type="compositionally biased region" description="Polar residues" evidence="5">
    <location>
        <begin position="2132"/>
        <end position="2142"/>
    </location>
</feature>
<feature type="compositionally biased region" description="Gly residues" evidence="5">
    <location>
        <begin position="978"/>
        <end position="987"/>
    </location>
</feature>
<protein>
    <submittedName>
        <fullName evidence="8 9">Iporin-like isoform X1</fullName>
    </submittedName>
</protein>
<dbReference type="RefSeq" id="XP_032805978.1">
    <property type="nucleotide sequence ID" value="XM_032950087.1"/>
</dbReference>
<feature type="compositionally biased region" description="Basic and acidic residues" evidence="5">
    <location>
        <begin position="284"/>
        <end position="300"/>
    </location>
</feature>
<evidence type="ECO:0000313" key="11">
    <source>
        <dbReference type="RefSeq" id="XP_032805987.1"/>
    </source>
</evidence>
<evidence type="ECO:0000313" key="10">
    <source>
        <dbReference type="RefSeq" id="XP_032805978.1"/>
    </source>
</evidence>